<protein>
    <submittedName>
        <fullName evidence="7">Sentrin-specific protease 1</fullName>
    </submittedName>
</protein>
<feature type="region of interest" description="Disordered" evidence="5">
    <location>
        <begin position="35"/>
        <end position="114"/>
    </location>
</feature>
<dbReference type="GO" id="GO:0005634">
    <property type="term" value="C:nucleus"/>
    <property type="evidence" value="ECO:0007669"/>
    <property type="project" value="TreeGrafter"/>
</dbReference>
<dbReference type="Gene3D" id="3.40.395.10">
    <property type="entry name" value="Adenoviral Proteinase, Chain A"/>
    <property type="match status" value="1"/>
</dbReference>
<feature type="region of interest" description="Disordered" evidence="5">
    <location>
        <begin position="442"/>
        <end position="465"/>
    </location>
</feature>
<proteinExistence type="inferred from homology"/>
<dbReference type="Proteomes" id="UP000247409">
    <property type="component" value="Unassembled WGS sequence"/>
</dbReference>
<name>A0A2V3IXJ6_9FLOR</name>
<feature type="compositionally biased region" description="Low complexity" evidence="5">
    <location>
        <begin position="42"/>
        <end position="51"/>
    </location>
</feature>
<dbReference type="OrthoDB" id="1939479at2759"/>
<keyword evidence="4" id="KW-0788">Thiol protease</keyword>
<keyword evidence="8" id="KW-1185">Reference proteome</keyword>
<evidence type="ECO:0000256" key="3">
    <source>
        <dbReference type="ARBA" id="ARBA00022801"/>
    </source>
</evidence>
<dbReference type="PROSITE" id="PS50600">
    <property type="entry name" value="ULP_PROTEASE"/>
    <property type="match status" value="1"/>
</dbReference>
<evidence type="ECO:0000256" key="2">
    <source>
        <dbReference type="ARBA" id="ARBA00022670"/>
    </source>
</evidence>
<feature type="compositionally biased region" description="Low complexity" evidence="5">
    <location>
        <begin position="58"/>
        <end position="79"/>
    </location>
</feature>
<evidence type="ECO:0000256" key="1">
    <source>
        <dbReference type="ARBA" id="ARBA00005234"/>
    </source>
</evidence>
<dbReference type="GO" id="GO:0006508">
    <property type="term" value="P:proteolysis"/>
    <property type="evidence" value="ECO:0007669"/>
    <property type="project" value="UniProtKB-KW"/>
</dbReference>
<feature type="compositionally biased region" description="Low complexity" evidence="5">
    <location>
        <begin position="140"/>
        <end position="152"/>
    </location>
</feature>
<dbReference type="GO" id="GO:0016926">
    <property type="term" value="P:protein desumoylation"/>
    <property type="evidence" value="ECO:0007669"/>
    <property type="project" value="TreeGrafter"/>
</dbReference>
<reference evidence="7 8" key="1">
    <citation type="journal article" date="2018" name="Mol. Biol. Evol.">
        <title>Analysis of the draft genome of the red seaweed Gracilariopsis chorda provides insights into genome size evolution in Rhodophyta.</title>
        <authorList>
            <person name="Lee J."/>
            <person name="Yang E.C."/>
            <person name="Graf L."/>
            <person name="Yang J.H."/>
            <person name="Qiu H."/>
            <person name="Zel Zion U."/>
            <person name="Chan C.X."/>
            <person name="Stephens T.G."/>
            <person name="Weber A.P.M."/>
            <person name="Boo G.H."/>
            <person name="Boo S.M."/>
            <person name="Kim K.M."/>
            <person name="Shin Y."/>
            <person name="Jung M."/>
            <person name="Lee S.J."/>
            <person name="Yim H.S."/>
            <person name="Lee J.H."/>
            <person name="Bhattacharya D."/>
            <person name="Yoon H.S."/>
        </authorList>
    </citation>
    <scope>NUCLEOTIDE SEQUENCE [LARGE SCALE GENOMIC DNA]</scope>
    <source>
        <strain evidence="7 8">SKKU-2015</strain>
        <tissue evidence="7">Whole body</tissue>
    </source>
</reference>
<dbReference type="InterPro" id="IPR003653">
    <property type="entry name" value="Peptidase_C48_C"/>
</dbReference>
<keyword evidence="3" id="KW-0378">Hydrolase</keyword>
<evidence type="ECO:0000256" key="4">
    <source>
        <dbReference type="ARBA" id="ARBA00022807"/>
    </source>
</evidence>
<feature type="region of interest" description="Disordered" evidence="5">
    <location>
        <begin position="140"/>
        <end position="240"/>
    </location>
</feature>
<evidence type="ECO:0000313" key="8">
    <source>
        <dbReference type="Proteomes" id="UP000247409"/>
    </source>
</evidence>
<feature type="compositionally biased region" description="Polar residues" evidence="5">
    <location>
        <begin position="196"/>
        <end position="206"/>
    </location>
</feature>
<sequence>MAQLLNSFTDACSNAWYSFKGTLNAGFNEVVKVVTPRKRPRPSSVSASPTSSAPPSPTSSASAPPNKSAPVSQTPTSTPHSPPHSFRPASHSPRKLPPPPHTTATINNNPLTLPRHRRHARQHFFRRSYAALNAAAAPTPFAKPSAPASVPAPRHPPGPPLRKTVHKRRPLTAHRRLAATRALAKSTRTHPKLYQTHPSPRLNSVLPSLPQKTPPHPPSQRDPSSPKSDPDALPSPSQRAAQLAHLPPSFANLFATDSRLSNKLWKVHHKRIQRLASADNNVKALELSHFVARQKLDQLRRLQEQNRRIAALRHTVPKPKPLKPQSERPPPRAAHFYNHNYWLPPNRDAFDYHLQPPQKHHAAAVTVTDPQSAFAPLTDTAVARLQAIFADPSNQHQELSRVDGCIIRGEDLRTLKPNNWLNDEVVNAYMNLIAARAAKAGKKSSSDENAKPNGHPNDLSNGYGLSRFHTSSPSKSLLSSSNYAPRVKVISSFFYSTLFKFNPHTRVTEYNYSRVKRWTRRFDVFDYDIMLIPINHQNMHWTLGVIDFKNKTVAHLDSMGKGGSPEVRENLLRWVRDEAATKEHELNDQEWSTDDVIVPQQTNSDDCGVFLCKYADFLSRGWSDFTFSQDHMNYFRARIAHELLMKKA</sequence>
<feature type="compositionally biased region" description="Polar residues" evidence="5">
    <location>
        <begin position="102"/>
        <end position="111"/>
    </location>
</feature>
<feature type="compositionally biased region" description="Basic residues" evidence="5">
    <location>
        <begin position="163"/>
        <end position="178"/>
    </location>
</feature>
<dbReference type="AlphaFoldDB" id="A0A2V3IXJ6"/>
<organism evidence="7 8">
    <name type="scientific">Gracilariopsis chorda</name>
    <dbReference type="NCBI Taxonomy" id="448386"/>
    <lineage>
        <taxon>Eukaryota</taxon>
        <taxon>Rhodophyta</taxon>
        <taxon>Florideophyceae</taxon>
        <taxon>Rhodymeniophycidae</taxon>
        <taxon>Gracilariales</taxon>
        <taxon>Gracilariaceae</taxon>
        <taxon>Gracilariopsis</taxon>
    </lineage>
</organism>
<keyword evidence="2 7" id="KW-0645">Protease</keyword>
<comment type="caution">
    <text evidence="7">The sequence shown here is derived from an EMBL/GenBank/DDBJ whole genome shotgun (WGS) entry which is preliminary data.</text>
</comment>
<dbReference type="PANTHER" id="PTHR12606:SF141">
    <property type="entry name" value="GH15225P-RELATED"/>
    <property type="match status" value="1"/>
</dbReference>
<evidence type="ECO:0000313" key="7">
    <source>
        <dbReference type="EMBL" id="PXF46785.1"/>
    </source>
</evidence>
<evidence type="ECO:0000256" key="5">
    <source>
        <dbReference type="SAM" id="MobiDB-lite"/>
    </source>
</evidence>
<dbReference type="Pfam" id="PF02902">
    <property type="entry name" value="Peptidase_C48"/>
    <property type="match status" value="1"/>
</dbReference>
<dbReference type="PANTHER" id="PTHR12606">
    <property type="entry name" value="SENTRIN/SUMO-SPECIFIC PROTEASE"/>
    <property type="match status" value="1"/>
</dbReference>
<dbReference type="GO" id="GO:0016929">
    <property type="term" value="F:deSUMOylase activity"/>
    <property type="evidence" value="ECO:0007669"/>
    <property type="project" value="TreeGrafter"/>
</dbReference>
<gene>
    <name evidence="7" type="ORF">BWQ96_03476</name>
</gene>
<dbReference type="PRINTS" id="PR01217">
    <property type="entry name" value="PRICHEXTENSN"/>
</dbReference>
<comment type="similarity">
    <text evidence="1">Belongs to the peptidase C48 family.</text>
</comment>
<dbReference type="EMBL" id="NBIV01000033">
    <property type="protein sequence ID" value="PXF46785.1"/>
    <property type="molecule type" value="Genomic_DNA"/>
</dbReference>
<dbReference type="STRING" id="448386.A0A2V3IXJ6"/>
<feature type="domain" description="Ubiquitin-like protease family profile" evidence="6">
    <location>
        <begin position="405"/>
        <end position="618"/>
    </location>
</feature>
<dbReference type="InterPro" id="IPR038765">
    <property type="entry name" value="Papain-like_cys_pep_sf"/>
</dbReference>
<evidence type="ECO:0000259" key="6">
    <source>
        <dbReference type="PROSITE" id="PS50600"/>
    </source>
</evidence>
<accession>A0A2V3IXJ6</accession>
<dbReference type="SUPFAM" id="SSF54001">
    <property type="entry name" value="Cysteine proteinases"/>
    <property type="match status" value="1"/>
</dbReference>